<evidence type="ECO:0000313" key="16">
    <source>
        <dbReference type="EMBL" id="MBC3863955.1"/>
    </source>
</evidence>
<dbReference type="InterPro" id="IPR039426">
    <property type="entry name" value="TonB-dep_rcpt-like"/>
</dbReference>
<organism evidence="16 17">
    <name type="scientific">Undibacterium jejuense</name>
    <dbReference type="NCBI Taxonomy" id="1344949"/>
    <lineage>
        <taxon>Bacteria</taxon>
        <taxon>Pseudomonadati</taxon>
        <taxon>Pseudomonadota</taxon>
        <taxon>Betaproteobacteria</taxon>
        <taxon>Burkholderiales</taxon>
        <taxon>Oxalobacteraceae</taxon>
        <taxon>Undibacterium</taxon>
    </lineage>
</organism>
<dbReference type="PROSITE" id="PS52016">
    <property type="entry name" value="TONB_DEPENDENT_REC_3"/>
    <property type="match status" value="1"/>
</dbReference>
<name>A0A923KMA9_9BURK</name>
<feature type="signal peptide" evidence="13">
    <location>
        <begin position="1"/>
        <end position="28"/>
    </location>
</feature>
<feature type="domain" description="TonB-dependent receptor-like beta-barrel" evidence="14">
    <location>
        <begin position="281"/>
        <end position="755"/>
    </location>
</feature>
<evidence type="ECO:0000256" key="6">
    <source>
        <dbReference type="ARBA" id="ARBA00023004"/>
    </source>
</evidence>
<evidence type="ECO:0000256" key="7">
    <source>
        <dbReference type="ARBA" id="ARBA00023065"/>
    </source>
</evidence>
<dbReference type="Pfam" id="PF07715">
    <property type="entry name" value="Plug"/>
    <property type="match status" value="1"/>
</dbReference>
<gene>
    <name evidence="16" type="ORF">H8K32_17755</name>
</gene>
<dbReference type="RefSeq" id="WP_186913898.1">
    <property type="nucleotide sequence ID" value="NZ_JACOFV010000019.1"/>
</dbReference>
<comment type="subcellular location">
    <subcellularLocation>
        <location evidence="1 11">Cell outer membrane</location>
        <topology evidence="1 11">Multi-pass membrane protein</topology>
    </subcellularLocation>
</comment>
<dbReference type="GO" id="GO:0006826">
    <property type="term" value="P:iron ion transport"/>
    <property type="evidence" value="ECO:0007669"/>
    <property type="project" value="UniProtKB-KW"/>
</dbReference>
<evidence type="ECO:0000259" key="15">
    <source>
        <dbReference type="Pfam" id="PF07715"/>
    </source>
</evidence>
<evidence type="ECO:0000256" key="10">
    <source>
        <dbReference type="ARBA" id="ARBA00023237"/>
    </source>
</evidence>
<evidence type="ECO:0000313" key="17">
    <source>
        <dbReference type="Proteomes" id="UP000634011"/>
    </source>
</evidence>
<keyword evidence="16" id="KW-0675">Receptor</keyword>
<dbReference type="GO" id="GO:0009279">
    <property type="term" value="C:cell outer membrane"/>
    <property type="evidence" value="ECO:0007669"/>
    <property type="project" value="UniProtKB-SubCell"/>
</dbReference>
<dbReference type="InterPro" id="IPR036942">
    <property type="entry name" value="Beta-barrel_TonB_sf"/>
</dbReference>
<dbReference type="PANTHER" id="PTHR32552:SF81">
    <property type="entry name" value="TONB-DEPENDENT OUTER MEMBRANE RECEPTOR"/>
    <property type="match status" value="1"/>
</dbReference>
<keyword evidence="17" id="KW-1185">Reference proteome</keyword>
<dbReference type="SUPFAM" id="SSF56935">
    <property type="entry name" value="Porins"/>
    <property type="match status" value="1"/>
</dbReference>
<feature type="domain" description="TonB-dependent receptor plug" evidence="15">
    <location>
        <begin position="49"/>
        <end position="155"/>
    </location>
</feature>
<evidence type="ECO:0000256" key="5">
    <source>
        <dbReference type="ARBA" id="ARBA00022692"/>
    </source>
</evidence>
<accession>A0A923KMA9</accession>
<keyword evidence="10 11" id="KW-0998">Cell outer membrane</keyword>
<evidence type="ECO:0000256" key="9">
    <source>
        <dbReference type="ARBA" id="ARBA00023136"/>
    </source>
</evidence>
<keyword evidence="4" id="KW-0410">Iron transport</keyword>
<keyword evidence="8 12" id="KW-0798">TonB box</keyword>
<dbReference type="InterPro" id="IPR012910">
    <property type="entry name" value="Plug_dom"/>
</dbReference>
<protein>
    <submittedName>
        <fullName evidence="16">TonB-dependent receptor</fullName>
    </submittedName>
</protein>
<keyword evidence="6" id="KW-0408">Iron</keyword>
<dbReference type="PANTHER" id="PTHR32552">
    <property type="entry name" value="FERRICHROME IRON RECEPTOR-RELATED"/>
    <property type="match status" value="1"/>
</dbReference>
<keyword evidence="13" id="KW-0732">Signal</keyword>
<keyword evidence="2 11" id="KW-0813">Transport</keyword>
<evidence type="ECO:0000256" key="3">
    <source>
        <dbReference type="ARBA" id="ARBA00022452"/>
    </source>
</evidence>
<dbReference type="AlphaFoldDB" id="A0A923KMA9"/>
<dbReference type="Proteomes" id="UP000634011">
    <property type="component" value="Unassembled WGS sequence"/>
</dbReference>
<comment type="caution">
    <text evidence="16">The sequence shown here is derived from an EMBL/GenBank/DDBJ whole genome shotgun (WGS) entry which is preliminary data.</text>
</comment>
<evidence type="ECO:0000256" key="1">
    <source>
        <dbReference type="ARBA" id="ARBA00004571"/>
    </source>
</evidence>
<proteinExistence type="inferred from homology"/>
<keyword evidence="5 11" id="KW-0812">Transmembrane</keyword>
<comment type="similarity">
    <text evidence="11 12">Belongs to the TonB-dependent receptor family.</text>
</comment>
<evidence type="ECO:0000256" key="2">
    <source>
        <dbReference type="ARBA" id="ARBA00022448"/>
    </source>
</evidence>
<dbReference type="Pfam" id="PF00593">
    <property type="entry name" value="TonB_dep_Rec_b-barrel"/>
    <property type="match status" value="1"/>
</dbReference>
<evidence type="ECO:0000256" key="13">
    <source>
        <dbReference type="SAM" id="SignalP"/>
    </source>
</evidence>
<evidence type="ECO:0000256" key="11">
    <source>
        <dbReference type="PROSITE-ProRule" id="PRU01360"/>
    </source>
</evidence>
<reference evidence="16" key="1">
    <citation type="submission" date="2020-08" db="EMBL/GenBank/DDBJ databases">
        <title>Novel species isolated from subtropical streams in China.</title>
        <authorList>
            <person name="Lu H."/>
        </authorList>
    </citation>
    <scope>NUCLEOTIDE SEQUENCE</scope>
    <source>
        <strain evidence="16">KACC 12607</strain>
    </source>
</reference>
<evidence type="ECO:0000256" key="4">
    <source>
        <dbReference type="ARBA" id="ARBA00022496"/>
    </source>
</evidence>
<dbReference type="Gene3D" id="2.40.170.20">
    <property type="entry name" value="TonB-dependent receptor, beta-barrel domain"/>
    <property type="match status" value="1"/>
</dbReference>
<evidence type="ECO:0000256" key="12">
    <source>
        <dbReference type="RuleBase" id="RU003357"/>
    </source>
</evidence>
<evidence type="ECO:0000259" key="14">
    <source>
        <dbReference type="Pfam" id="PF00593"/>
    </source>
</evidence>
<evidence type="ECO:0000256" key="8">
    <source>
        <dbReference type="ARBA" id="ARBA00023077"/>
    </source>
</evidence>
<sequence>MKFKQRKIVICISQTLLFSGSLPLIASADDLDSGHTVTVTAQSRSQEAQAVPIPFQILKADQLDKLAATNLDSMNGYIPGLTVDGNRPTQPSFYLRGVGTQDFGIGTDAPVGIYVDGVYSGKTGGALMNFNDVQRIEVLKGPQGTLFGRNSAGGAISIVSNEPSDELEGEATLRLGNYGTKYAAGLLNIPLNSDWSLRFNVVDNKSNGWLTDSGNGQKYKDNDNWGTRTALLWKGPEKTRVLLTWEHEDLHQMARPAISLVAPSPNGVAPAFPADPSSFVDPRRGIVYNDTNANNVETRRYDGFTLKIEKPFAWGDFTSTTAYRHFKSFNQEDEDGTNYNVTFLNTANIETNTTWQQEFKIAGKNDTADWLGGISFYKENAYQDSQVNTNTDSYDTITNNMLGFPLFTTLNGAAAQNGLPLNFLGNSWQENMMNNGSYQSQAIYGDVIWHLQPKWNLTTGLRVTHDSKTFSWNYPNRIAPGLDSVIATANQYGFFNGQSQALAALTQNFFVDSSAPSTAMSIKKSWTDASPRVVLDYHYTQDIMGYASVTKGYQSGGFNSVSMGAQFQPEDVWNYEFGIKSYFKEAKLMLNASLFHYKFTNLQSLTLVQAPGAPIPAYQVTNSDQNATGIDLDAHWAPMRGLKLYGNLEYIDQKYANYVVQNGPDLSGQPVGTPRFSAAAGADYTWYDVMHGNVNLSIQHAYTGATRCNANSAAQMTCLTAPTFSIGSAQNRTDLHLGWQSEDRRWNVSMYVNNVFDKRYVFDGSPITSVLGTPFASITAPRLFGVQVKVRM</sequence>
<keyword evidence="3 11" id="KW-1134">Transmembrane beta strand</keyword>
<keyword evidence="9 11" id="KW-0472">Membrane</keyword>
<dbReference type="InterPro" id="IPR000531">
    <property type="entry name" value="Beta-barrel_TonB"/>
</dbReference>
<keyword evidence="7" id="KW-0406">Ion transport</keyword>
<feature type="chain" id="PRO_5037782091" evidence="13">
    <location>
        <begin position="29"/>
        <end position="792"/>
    </location>
</feature>
<dbReference type="EMBL" id="JACOFV010000019">
    <property type="protein sequence ID" value="MBC3863955.1"/>
    <property type="molecule type" value="Genomic_DNA"/>
</dbReference>